<evidence type="ECO:0000313" key="2">
    <source>
        <dbReference type="EMBL" id="AMY12578.1"/>
    </source>
</evidence>
<evidence type="ECO:0000313" key="3">
    <source>
        <dbReference type="Proteomes" id="UP000076079"/>
    </source>
</evidence>
<sequence length="234" mass="23345" precursor="true">MGTRQFILRAFVASSVVACATAASAQAPSTQDLVGTWNLTLTSPQGSRPTTLAIKEDAGQLVGAMTGLPTIGDVKVATSDAGVRMSFAVDYQGQPVDIVMVGKLTGTELKGTVDYANGAATGDFTGAKAGAATPGAAATPAAAGVTGTWNVTRDGGGGYSFKLAQEGTAVSGVAKTPKGVEIPLKGTFENNALDLAVTGDSISGKVKATLEGVVLKGSYDIGGDTGSWSATRKP</sequence>
<gene>
    <name evidence="2" type="ORF">LuPra_05855</name>
</gene>
<feature type="chain" id="PRO_5007512092" description="Lipocalin-like domain-containing protein" evidence="1">
    <location>
        <begin position="26"/>
        <end position="234"/>
    </location>
</feature>
<dbReference type="KEGG" id="abac:LuPra_05855"/>
<reference evidence="3" key="2">
    <citation type="submission" date="2016-04" db="EMBL/GenBank/DDBJ databases">
        <title>First Complete Genome Sequence of a Subdivision 6 Acidobacterium.</title>
        <authorList>
            <person name="Huang S."/>
            <person name="Vieira S."/>
            <person name="Bunk B."/>
            <person name="Riedel T."/>
            <person name="Sproeer C."/>
            <person name="Overmann J."/>
        </authorList>
    </citation>
    <scope>NUCLEOTIDE SEQUENCE [LARGE SCALE GENOMIC DNA]</scope>
    <source>
        <strain evidence="3">DSM 100886 HEG_-6_39</strain>
    </source>
</reference>
<evidence type="ECO:0000256" key="1">
    <source>
        <dbReference type="SAM" id="SignalP"/>
    </source>
</evidence>
<organism evidence="2 3">
    <name type="scientific">Luteitalea pratensis</name>
    <dbReference type="NCBI Taxonomy" id="1855912"/>
    <lineage>
        <taxon>Bacteria</taxon>
        <taxon>Pseudomonadati</taxon>
        <taxon>Acidobacteriota</taxon>
        <taxon>Vicinamibacteria</taxon>
        <taxon>Vicinamibacterales</taxon>
        <taxon>Vicinamibacteraceae</taxon>
        <taxon>Luteitalea</taxon>
    </lineage>
</organism>
<keyword evidence="1" id="KW-0732">Signal</keyword>
<accession>A0A143PWJ2</accession>
<proteinExistence type="predicted"/>
<keyword evidence="3" id="KW-1185">Reference proteome</keyword>
<dbReference type="RefSeq" id="WP_157899830.1">
    <property type="nucleotide sequence ID" value="NZ_CP015136.1"/>
</dbReference>
<name>A0A143PWJ2_LUTPR</name>
<dbReference type="STRING" id="1855912.LuPra_05855"/>
<dbReference type="OrthoDB" id="5145750at2"/>
<dbReference type="AlphaFoldDB" id="A0A143PWJ2"/>
<protein>
    <recommendedName>
        <fullName evidence="4">Lipocalin-like domain-containing protein</fullName>
    </recommendedName>
</protein>
<evidence type="ECO:0008006" key="4">
    <source>
        <dbReference type="Google" id="ProtNLM"/>
    </source>
</evidence>
<dbReference type="Proteomes" id="UP000076079">
    <property type="component" value="Chromosome"/>
</dbReference>
<reference evidence="2 3" key="1">
    <citation type="journal article" date="2016" name="Genome Announc.">
        <title>First Complete Genome Sequence of a Subdivision 6 Acidobacterium Strain.</title>
        <authorList>
            <person name="Huang S."/>
            <person name="Vieira S."/>
            <person name="Bunk B."/>
            <person name="Riedel T."/>
            <person name="Sproer C."/>
            <person name="Overmann J."/>
        </authorList>
    </citation>
    <scope>NUCLEOTIDE SEQUENCE [LARGE SCALE GENOMIC DNA]</scope>
    <source>
        <strain evidence="3">DSM 100886 HEG_-6_39</strain>
    </source>
</reference>
<feature type="signal peptide" evidence="1">
    <location>
        <begin position="1"/>
        <end position="25"/>
    </location>
</feature>
<dbReference type="EMBL" id="CP015136">
    <property type="protein sequence ID" value="AMY12578.1"/>
    <property type="molecule type" value="Genomic_DNA"/>
</dbReference>